<reference evidence="1 2" key="1">
    <citation type="submission" date="2024-10" db="EMBL/GenBank/DDBJ databases">
        <title>Updated reference genomes for cyclostephanoid diatoms.</title>
        <authorList>
            <person name="Roberts W.R."/>
            <person name="Alverson A.J."/>
        </authorList>
    </citation>
    <scope>NUCLEOTIDE SEQUENCE [LARGE SCALE GENOMIC DNA]</scope>
    <source>
        <strain evidence="1 2">AJA276-08</strain>
    </source>
</reference>
<dbReference type="Proteomes" id="UP001530315">
    <property type="component" value="Unassembled WGS sequence"/>
</dbReference>
<gene>
    <name evidence="1" type="ORF">ACHAW5_009910</name>
</gene>
<organism evidence="1 2">
    <name type="scientific">Stephanodiscus triporus</name>
    <dbReference type="NCBI Taxonomy" id="2934178"/>
    <lineage>
        <taxon>Eukaryota</taxon>
        <taxon>Sar</taxon>
        <taxon>Stramenopiles</taxon>
        <taxon>Ochrophyta</taxon>
        <taxon>Bacillariophyta</taxon>
        <taxon>Coscinodiscophyceae</taxon>
        <taxon>Thalassiosirophycidae</taxon>
        <taxon>Stephanodiscales</taxon>
        <taxon>Stephanodiscaceae</taxon>
        <taxon>Stephanodiscus</taxon>
    </lineage>
</organism>
<evidence type="ECO:0000313" key="1">
    <source>
        <dbReference type="EMBL" id="KAL3794350.1"/>
    </source>
</evidence>
<evidence type="ECO:0008006" key="3">
    <source>
        <dbReference type="Google" id="ProtNLM"/>
    </source>
</evidence>
<name>A0ABD3Q1V0_9STRA</name>
<protein>
    <recommendedName>
        <fullName evidence="3">Dynein light chain</fullName>
    </recommendedName>
</protein>
<dbReference type="PANTHER" id="PTHR21255:SF7">
    <property type="entry name" value="DYNEIN LIGHT CHAIN TCTEX-TYPE PROTEIN 2B"/>
    <property type="match status" value="1"/>
</dbReference>
<proteinExistence type="predicted"/>
<accession>A0ABD3Q1V0</accession>
<sequence>MNPNALNRFSESKARLIAKEILESELKGKVDWENHAFEVRQKKTDKPLFTQPRLLAYLFAPSLHQTLSIGIADKIKEQCITMMNTPRYKTIVQVTIGQMKDQGVKITSRCLWDTTTDNYATVSFQNQHIWASAIVFAMYMD</sequence>
<dbReference type="InterPro" id="IPR038586">
    <property type="entry name" value="Tctex-1-like_sf"/>
</dbReference>
<dbReference type="Pfam" id="PF03645">
    <property type="entry name" value="Tctex-1"/>
    <property type="match status" value="1"/>
</dbReference>
<dbReference type="PANTHER" id="PTHR21255">
    <property type="entry name" value="T-COMPLEX-ASSOCIATED-TESTIS-EXPRESSED 1/ DYNEIN LIGHT CHAIN"/>
    <property type="match status" value="1"/>
</dbReference>
<evidence type="ECO:0000313" key="2">
    <source>
        <dbReference type="Proteomes" id="UP001530315"/>
    </source>
</evidence>
<dbReference type="InterPro" id="IPR005334">
    <property type="entry name" value="Tctex-1-like"/>
</dbReference>
<comment type="caution">
    <text evidence="1">The sequence shown here is derived from an EMBL/GenBank/DDBJ whole genome shotgun (WGS) entry which is preliminary data.</text>
</comment>
<dbReference type="Gene3D" id="3.30.1140.40">
    <property type="entry name" value="Tctex-1"/>
    <property type="match status" value="1"/>
</dbReference>
<dbReference type="AlphaFoldDB" id="A0ABD3Q1V0"/>
<keyword evidence="2" id="KW-1185">Reference proteome</keyword>
<dbReference type="CDD" id="cd21459">
    <property type="entry name" value="DLC-like_TCTEX1D2"/>
    <property type="match status" value="1"/>
</dbReference>
<dbReference type="EMBL" id="JALLAZ020000477">
    <property type="protein sequence ID" value="KAL3794350.1"/>
    <property type="molecule type" value="Genomic_DNA"/>
</dbReference>